<name>A0ABV2CL20_9RHOO</name>
<keyword evidence="3" id="KW-1185">Reference proteome</keyword>
<reference evidence="2 3" key="1">
    <citation type="submission" date="2024-07" db="EMBL/GenBank/DDBJ databases">
        <title>Uliginosibacterium paludis KCTC:42655.</title>
        <authorList>
            <person name="Kim M.K."/>
        </authorList>
    </citation>
    <scope>NUCLEOTIDE SEQUENCE [LARGE SCALE GENOMIC DNA]</scope>
    <source>
        <strain evidence="2 3">KCTC 42655</strain>
    </source>
</reference>
<proteinExistence type="predicted"/>
<gene>
    <name evidence="2" type="ORF">ABVT11_02035</name>
</gene>
<dbReference type="EMBL" id="JBEWLZ010000001">
    <property type="protein sequence ID" value="MET1488591.1"/>
    <property type="molecule type" value="Genomic_DNA"/>
</dbReference>
<dbReference type="Gene3D" id="3.30.70.100">
    <property type="match status" value="1"/>
</dbReference>
<evidence type="ECO:0000313" key="3">
    <source>
        <dbReference type="Proteomes" id="UP001548590"/>
    </source>
</evidence>
<organism evidence="2 3">
    <name type="scientific">Uliginosibacterium paludis</name>
    <dbReference type="NCBI Taxonomy" id="1615952"/>
    <lineage>
        <taxon>Bacteria</taxon>
        <taxon>Pseudomonadati</taxon>
        <taxon>Pseudomonadota</taxon>
        <taxon>Betaproteobacteria</taxon>
        <taxon>Rhodocyclales</taxon>
        <taxon>Zoogloeaceae</taxon>
        <taxon>Uliginosibacterium</taxon>
    </lineage>
</organism>
<comment type="caution">
    <text evidence="2">The sequence shown here is derived from an EMBL/GenBank/DDBJ whole genome shotgun (WGS) entry which is preliminary data.</text>
</comment>
<dbReference type="Proteomes" id="UP001548590">
    <property type="component" value="Unassembled WGS sequence"/>
</dbReference>
<dbReference type="InterPro" id="IPR007024">
    <property type="entry name" value="BLUF_domain"/>
</dbReference>
<dbReference type="PROSITE" id="PS50925">
    <property type="entry name" value="BLUF"/>
    <property type="match status" value="1"/>
</dbReference>
<dbReference type="SUPFAM" id="SSF54975">
    <property type="entry name" value="Acylphosphatase/BLUF domain-like"/>
    <property type="match status" value="1"/>
</dbReference>
<dbReference type="Pfam" id="PF04940">
    <property type="entry name" value="BLUF"/>
    <property type="match status" value="1"/>
</dbReference>
<dbReference type="RefSeq" id="WP_345926844.1">
    <property type="nucleotide sequence ID" value="NZ_JBDIVF010000003.1"/>
</dbReference>
<accession>A0ABV2CL20</accession>
<dbReference type="SMART" id="SM01034">
    <property type="entry name" value="BLUF"/>
    <property type="match status" value="1"/>
</dbReference>
<evidence type="ECO:0000313" key="2">
    <source>
        <dbReference type="EMBL" id="MET1488591.1"/>
    </source>
</evidence>
<protein>
    <submittedName>
        <fullName evidence="2">BLUF domain-containing protein</fullName>
    </submittedName>
</protein>
<evidence type="ECO:0000259" key="1">
    <source>
        <dbReference type="PROSITE" id="PS50925"/>
    </source>
</evidence>
<feature type="domain" description="BLUF" evidence="1">
    <location>
        <begin position="2"/>
        <end position="93"/>
    </location>
</feature>
<sequence>MLVRLLYASRASSTLTPELIEGILAQSRQHNPANGITGILCYSGDIFMQVLEGGRDAVCELYNHIARDDRHSNVRLLSYEEIQERRFASWTMGQVNLAKVNPSLLLKHSEKPTLDPFVGSGAASMALLDELIATASVLGKAC</sequence>
<dbReference type="InterPro" id="IPR036046">
    <property type="entry name" value="Acylphosphatase-like_dom_sf"/>
</dbReference>